<evidence type="ECO:0000313" key="3">
    <source>
        <dbReference type="Proteomes" id="UP001175228"/>
    </source>
</evidence>
<feature type="compositionally biased region" description="Polar residues" evidence="1">
    <location>
        <begin position="74"/>
        <end position="86"/>
    </location>
</feature>
<gene>
    <name evidence="2" type="ORF">EDD18DRAFT_1464213</name>
</gene>
<evidence type="ECO:0008006" key="4">
    <source>
        <dbReference type="Google" id="ProtNLM"/>
    </source>
</evidence>
<dbReference type="EMBL" id="JAUEPU010000020">
    <property type="protein sequence ID" value="KAK0494571.1"/>
    <property type="molecule type" value="Genomic_DNA"/>
</dbReference>
<proteinExistence type="predicted"/>
<accession>A0AA39Q396</accession>
<reference evidence="2" key="1">
    <citation type="submission" date="2023-06" db="EMBL/GenBank/DDBJ databases">
        <authorList>
            <consortium name="Lawrence Berkeley National Laboratory"/>
            <person name="Ahrendt S."/>
            <person name="Sahu N."/>
            <person name="Indic B."/>
            <person name="Wong-Bajracharya J."/>
            <person name="Merenyi Z."/>
            <person name="Ke H.-M."/>
            <person name="Monk M."/>
            <person name="Kocsube S."/>
            <person name="Drula E."/>
            <person name="Lipzen A."/>
            <person name="Balint B."/>
            <person name="Henrissat B."/>
            <person name="Andreopoulos B."/>
            <person name="Martin F.M."/>
            <person name="Harder C.B."/>
            <person name="Rigling D."/>
            <person name="Ford K.L."/>
            <person name="Foster G.D."/>
            <person name="Pangilinan J."/>
            <person name="Papanicolaou A."/>
            <person name="Barry K."/>
            <person name="LaButti K."/>
            <person name="Viragh M."/>
            <person name="Koriabine M."/>
            <person name="Yan M."/>
            <person name="Riley R."/>
            <person name="Champramary S."/>
            <person name="Plett K.L."/>
            <person name="Tsai I.J."/>
            <person name="Slot J."/>
            <person name="Sipos G."/>
            <person name="Plett J."/>
            <person name="Nagy L.G."/>
            <person name="Grigoriev I.V."/>
        </authorList>
    </citation>
    <scope>NUCLEOTIDE SEQUENCE</scope>
    <source>
        <strain evidence="2">HWK02</strain>
    </source>
</reference>
<name>A0AA39Q396_9AGAR</name>
<protein>
    <recommendedName>
        <fullName evidence="4">Heterokaryon incompatibility domain-containing protein</fullName>
    </recommendedName>
</protein>
<organism evidence="2 3">
    <name type="scientific">Armillaria luteobubalina</name>
    <dbReference type="NCBI Taxonomy" id="153913"/>
    <lineage>
        <taxon>Eukaryota</taxon>
        <taxon>Fungi</taxon>
        <taxon>Dikarya</taxon>
        <taxon>Basidiomycota</taxon>
        <taxon>Agaricomycotina</taxon>
        <taxon>Agaricomycetes</taxon>
        <taxon>Agaricomycetidae</taxon>
        <taxon>Agaricales</taxon>
        <taxon>Marasmiineae</taxon>
        <taxon>Physalacriaceae</taxon>
        <taxon>Armillaria</taxon>
    </lineage>
</organism>
<feature type="region of interest" description="Disordered" evidence="1">
    <location>
        <begin position="1"/>
        <end position="110"/>
    </location>
</feature>
<sequence length="663" mass="76156">MIRKRSYSISFPDATRQGLQPHRGPFTEETPELDEGPNIIPERSVVEQSDHGSSSEDVSRDWEATPELSLPSHPVSSTMEKQSSRNTLDDRSDKSSTNKSGVVRPWPPKVIDPWHRPEDISLPEVTISAFTEMGLEESSITVPKQWAYTSRKPVISSRLADALCATLGVQGILDQLNTILRTSYTTDMPTLSSLLEECIANQYDFGMAYSRLRRVWYTDDWSTIQARIYGWEEEDWEMRRKALVGNRVIDPRLPPRRVWDLYSNRVVPSWFTSMDESIRPLLHAWVTEKDREAVWTPINGYEWAVPIPYDINLNLVRIEMLNLEEEYAWLDVLCLRQVGGPGEAIRSEEWKLDVPTIGSVYVDNFVVIYLSGLGRPLSLKEGDLDSDRSWFRCAWTLQEVGEDRVFAGDSPDGPQHAKPVDDKRNYETKLLTRFHRQLKSIDNLLMYEALEGMQDRLSTNPVDKIAGLAFLMDTDWIPAYYESQSIEEAWAALVNAMDVEGRGKLFLSSPEPGNAGAKWRPSWDQVMTKPQFDSFYTEIQVVWDEEMNEDRCNVDSIEKGLVQGLAAVEEGDRCGELIIKDRIGKEHIFKIMAAHECPIPEDMYTLIPGYNYSPTDSHFYCVIGQRQGKRFEKVSLVRILDKEQWNHLVKDLHIIKKHQYILV</sequence>
<evidence type="ECO:0000313" key="2">
    <source>
        <dbReference type="EMBL" id="KAK0494571.1"/>
    </source>
</evidence>
<evidence type="ECO:0000256" key="1">
    <source>
        <dbReference type="SAM" id="MobiDB-lite"/>
    </source>
</evidence>
<keyword evidence="3" id="KW-1185">Reference proteome</keyword>
<feature type="compositionally biased region" description="Basic and acidic residues" evidence="1">
    <location>
        <begin position="87"/>
        <end position="96"/>
    </location>
</feature>
<feature type="compositionally biased region" description="Basic and acidic residues" evidence="1">
    <location>
        <begin position="44"/>
        <end position="63"/>
    </location>
</feature>
<comment type="caution">
    <text evidence="2">The sequence shown here is derived from an EMBL/GenBank/DDBJ whole genome shotgun (WGS) entry which is preliminary data.</text>
</comment>
<dbReference type="Proteomes" id="UP001175228">
    <property type="component" value="Unassembled WGS sequence"/>
</dbReference>
<dbReference type="AlphaFoldDB" id="A0AA39Q396"/>